<dbReference type="Proteomes" id="UP001175227">
    <property type="component" value="Unassembled WGS sequence"/>
</dbReference>
<evidence type="ECO:0000259" key="1">
    <source>
        <dbReference type="Pfam" id="PF22936"/>
    </source>
</evidence>
<organism evidence="2 3">
    <name type="scientific">Armillaria novae-zelandiae</name>
    <dbReference type="NCBI Taxonomy" id="153914"/>
    <lineage>
        <taxon>Eukaryota</taxon>
        <taxon>Fungi</taxon>
        <taxon>Dikarya</taxon>
        <taxon>Basidiomycota</taxon>
        <taxon>Agaricomycotina</taxon>
        <taxon>Agaricomycetes</taxon>
        <taxon>Agaricomycetidae</taxon>
        <taxon>Agaricales</taxon>
        <taxon>Marasmiineae</taxon>
        <taxon>Physalacriaceae</taxon>
        <taxon>Armillaria</taxon>
    </lineage>
</organism>
<dbReference type="Pfam" id="PF22936">
    <property type="entry name" value="Pol_BBD"/>
    <property type="match status" value="1"/>
</dbReference>
<evidence type="ECO:0000313" key="2">
    <source>
        <dbReference type="EMBL" id="KAK0459447.1"/>
    </source>
</evidence>
<feature type="non-terminal residue" evidence="2">
    <location>
        <position position="1"/>
    </location>
</feature>
<evidence type="ECO:0000313" key="3">
    <source>
        <dbReference type="Proteomes" id="UP001175227"/>
    </source>
</evidence>
<accession>A0AA39KEE8</accession>
<feature type="non-terminal residue" evidence="2">
    <location>
        <position position="53"/>
    </location>
</feature>
<feature type="domain" description="Retrovirus-related Pol polyprotein from transposon TNT 1-94-like beta-barrel" evidence="1">
    <location>
        <begin position="3"/>
        <end position="52"/>
    </location>
</feature>
<reference evidence="2" key="1">
    <citation type="submission" date="2023-06" db="EMBL/GenBank/DDBJ databases">
        <authorList>
            <consortium name="Lawrence Berkeley National Laboratory"/>
            <person name="Ahrendt S."/>
            <person name="Sahu N."/>
            <person name="Indic B."/>
            <person name="Wong-Bajracharya J."/>
            <person name="Merenyi Z."/>
            <person name="Ke H.-M."/>
            <person name="Monk M."/>
            <person name="Kocsube S."/>
            <person name="Drula E."/>
            <person name="Lipzen A."/>
            <person name="Balint B."/>
            <person name="Henrissat B."/>
            <person name="Andreopoulos B."/>
            <person name="Martin F.M."/>
            <person name="Harder C.B."/>
            <person name="Rigling D."/>
            <person name="Ford K.L."/>
            <person name="Foster G.D."/>
            <person name="Pangilinan J."/>
            <person name="Papanicolaou A."/>
            <person name="Barry K."/>
            <person name="LaButti K."/>
            <person name="Viragh M."/>
            <person name="Koriabine M."/>
            <person name="Yan M."/>
            <person name="Riley R."/>
            <person name="Champramary S."/>
            <person name="Plett K.L."/>
            <person name="Tsai I.J."/>
            <person name="Slot J."/>
            <person name="Sipos G."/>
            <person name="Plett J."/>
            <person name="Nagy L.G."/>
            <person name="Grigoriev I.V."/>
        </authorList>
    </citation>
    <scope>NUCLEOTIDE SEQUENCE</scope>
    <source>
        <strain evidence="2">ICMP 16352</strain>
    </source>
</reference>
<proteinExistence type="predicted"/>
<dbReference type="EMBL" id="JAUEPR010000222">
    <property type="protein sequence ID" value="KAK0459447.1"/>
    <property type="molecule type" value="Genomic_DNA"/>
</dbReference>
<keyword evidence="3" id="KW-1185">Reference proteome</keyword>
<protein>
    <recommendedName>
        <fullName evidence="1">Retrovirus-related Pol polyprotein from transposon TNT 1-94-like beta-barrel domain-containing protein</fullName>
    </recommendedName>
</protein>
<dbReference type="AlphaFoldDB" id="A0AA39KEE8"/>
<dbReference type="InterPro" id="IPR054722">
    <property type="entry name" value="PolX-like_BBD"/>
</dbReference>
<name>A0AA39KEE8_9AGAR</name>
<sequence length="53" mass="5996">ELYDSGTTKHLSPYREVFQNFVETPPRKFTAVNMQHFTAQGIGDVVVEIPNGE</sequence>
<comment type="caution">
    <text evidence="2">The sequence shown here is derived from an EMBL/GenBank/DDBJ whole genome shotgun (WGS) entry which is preliminary data.</text>
</comment>
<gene>
    <name evidence="2" type="ORF">IW261DRAFT_1318909</name>
</gene>